<keyword evidence="4" id="KW-1133">Transmembrane helix</keyword>
<accession>A0ABV7WRW2</accession>
<organism evidence="6 7">
    <name type="scientific">Reinekea marina</name>
    <dbReference type="NCBI Taxonomy" id="1310421"/>
    <lineage>
        <taxon>Bacteria</taxon>
        <taxon>Pseudomonadati</taxon>
        <taxon>Pseudomonadota</taxon>
        <taxon>Gammaproteobacteria</taxon>
        <taxon>Oceanospirillales</taxon>
        <taxon>Saccharospirillaceae</taxon>
        <taxon>Reinekea</taxon>
    </lineage>
</organism>
<evidence type="ECO:0000313" key="7">
    <source>
        <dbReference type="Proteomes" id="UP001595710"/>
    </source>
</evidence>
<dbReference type="GO" id="GO:0016757">
    <property type="term" value="F:glycosyltransferase activity"/>
    <property type="evidence" value="ECO:0007669"/>
    <property type="project" value="UniProtKB-KW"/>
</dbReference>
<keyword evidence="3 6" id="KW-0808">Transferase</keyword>
<feature type="domain" description="Glycosyltransferase 2-like" evidence="5">
    <location>
        <begin position="46"/>
        <end position="156"/>
    </location>
</feature>
<evidence type="ECO:0000256" key="1">
    <source>
        <dbReference type="ARBA" id="ARBA00006739"/>
    </source>
</evidence>
<keyword evidence="4" id="KW-0812">Transmembrane</keyword>
<evidence type="ECO:0000256" key="3">
    <source>
        <dbReference type="ARBA" id="ARBA00022679"/>
    </source>
</evidence>
<feature type="transmembrane region" description="Helical" evidence="4">
    <location>
        <begin position="315"/>
        <end position="334"/>
    </location>
</feature>
<dbReference type="PANTHER" id="PTHR43630:SF1">
    <property type="entry name" value="POLY-BETA-1,6-N-ACETYL-D-GLUCOSAMINE SYNTHASE"/>
    <property type="match status" value="1"/>
</dbReference>
<dbReference type="SUPFAM" id="SSF53448">
    <property type="entry name" value="Nucleotide-diphospho-sugar transferases"/>
    <property type="match status" value="1"/>
</dbReference>
<dbReference type="Proteomes" id="UP001595710">
    <property type="component" value="Unassembled WGS sequence"/>
</dbReference>
<dbReference type="InterPro" id="IPR029044">
    <property type="entry name" value="Nucleotide-diphossugar_trans"/>
</dbReference>
<comment type="similarity">
    <text evidence="1">Belongs to the glycosyltransferase 2 family.</text>
</comment>
<evidence type="ECO:0000259" key="5">
    <source>
        <dbReference type="Pfam" id="PF00535"/>
    </source>
</evidence>
<dbReference type="EMBL" id="JBHRYN010000010">
    <property type="protein sequence ID" value="MFC3701594.1"/>
    <property type="molecule type" value="Genomic_DNA"/>
</dbReference>
<evidence type="ECO:0000256" key="4">
    <source>
        <dbReference type="SAM" id="Phobius"/>
    </source>
</evidence>
<dbReference type="RefSeq" id="WP_377362708.1">
    <property type="nucleotide sequence ID" value="NZ_JBHRYN010000010.1"/>
</dbReference>
<evidence type="ECO:0000313" key="6">
    <source>
        <dbReference type="EMBL" id="MFC3701594.1"/>
    </source>
</evidence>
<dbReference type="Pfam" id="PF00535">
    <property type="entry name" value="Glycos_transf_2"/>
    <property type="match status" value="1"/>
</dbReference>
<dbReference type="CDD" id="cd06439">
    <property type="entry name" value="CESA_like_1"/>
    <property type="match status" value="1"/>
</dbReference>
<dbReference type="Gene3D" id="3.90.550.10">
    <property type="entry name" value="Spore Coat Polysaccharide Biosynthesis Protein SpsA, Chain A"/>
    <property type="match status" value="1"/>
</dbReference>
<name>A0ABV7WRW2_9GAMM</name>
<keyword evidence="4" id="KW-0472">Membrane</keyword>
<feature type="transmembrane region" description="Helical" evidence="4">
    <location>
        <begin position="289"/>
        <end position="309"/>
    </location>
</feature>
<sequence>MVILFWVLLVCSLYSYFLYPLVLHVLSKAVAQPALVTDSNAPHFYSLIVTVYNEKHRIRQKLENLLALEFNAEQYELIIASDSSDDGTDEIVKEYADKGVTLVRATERLGKENAQLTAIKAAKGSVLVFSDVATIMEPNALTKLDAHFQNADIGAVSSEDRFVSKSGEVAGEGAYVKYEMWLRNKESKLAGLVGLSGSFFAARAEICTDWDIHSPSDFNTALNCARAGKQSISAPDVLGFYEDLKDPSKEYARKVRTVLRGITGLSRHLDVLNPFKFGLFSLQVFSHKLMRWGVPWFLMALLVVTSLVVHLGWVYQLALIGQVLFYVTALLAHLSPKLQSIGPIKLVYFFVQVNIALMESMLKFATGTRMTTWKPSAR</sequence>
<dbReference type="InterPro" id="IPR001173">
    <property type="entry name" value="Glyco_trans_2-like"/>
</dbReference>
<keyword evidence="7" id="KW-1185">Reference proteome</keyword>
<keyword evidence="2 6" id="KW-0328">Glycosyltransferase</keyword>
<dbReference type="PANTHER" id="PTHR43630">
    <property type="entry name" value="POLY-BETA-1,6-N-ACETYL-D-GLUCOSAMINE SYNTHASE"/>
    <property type="match status" value="1"/>
</dbReference>
<evidence type="ECO:0000256" key="2">
    <source>
        <dbReference type="ARBA" id="ARBA00022676"/>
    </source>
</evidence>
<feature type="transmembrane region" description="Helical" evidence="4">
    <location>
        <begin position="6"/>
        <end position="26"/>
    </location>
</feature>
<proteinExistence type="inferred from homology"/>
<protein>
    <submittedName>
        <fullName evidence="6">Glycosyltransferase family 2 protein</fullName>
        <ecNumber evidence="6">2.4.-.-</ecNumber>
    </submittedName>
</protein>
<reference evidence="7" key="1">
    <citation type="journal article" date="2019" name="Int. J. Syst. Evol. Microbiol.">
        <title>The Global Catalogue of Microorganisms (GCM) 10K type strain sequencing project: providing services to taxonomists for standard genome sequencing and annotation.</title>
        <authorList>
            <consortium name="The Broad Institute Genomics Platform"/>
            <consortium name="The Broad Institute Genome Sequencing Center for Infectious Disease"/>
            <person name="Wu L."/>
            <person name="Ma J."/>
        </authorList>
    </citation>
    <scope>NUCLEOTIDE SEQUENCE [LARGE SCALE GENOMIC DNA]</scope>
    <source>
        <strain evidence="7">CECT 8288</strain>
    </source>
</reference>
<gene>
    <name evidence="6" type="ORF">ACFOND_08100</name>
</gene>
<comment type="caution">
    <text evidence="6">The sequence shown here is derived from an EMBL/GenBank/DDBJ whole genome shotgun (WGS) entry which is preliminary data.</text>
</comment>
<dbReference type="EC" id="2.4.-.-" evidence="6"/>